<protein>
    <recommendedName>
        <fullName evidence="3">Cytochrome c</fullName>
    </recommendedName>
</protein>
<proteinExistence type="predicted"/>
<comment type="caution">
    <text evidence="1">The sequence shown here is derived from an EMBL/GenBank/DDBJ whole genome shotgun (WGS) entry which is preliminary data.</text>
</comment>
<reference evidence="1 2" key="1">
    <citation type="journal article" date="2019" name="Appl. Environ. Microbiol.">
        <title>Environmental Evidence and Genomic Insight of Iron-oxidizing Bacteria Preference Towards More Corrosion Resistant Stainless Steel at Higher Salinities.</title>
        <authorList>
            <person name="Garrison C.E."/>
            <person name="Price K.A."/>
            <person name="Field E.K."/>
        </authorList>
    </citation>
    <scope>NUCLEOTIDE SEQUENCE [LARGE SCALE GENOMIC DNA]</scope>
    <source>
        <strain evidence="1 2">P3</strain>
    </source>
</reference>
<evidence type="ECO:0000313" key="1">
    <source>
        <dbReference type="EMBL" id="TLS67042.1"/>
    </source>
</evidence>
<gene>
    <name evidence="1" type="ORF">FEF65_08830</name>
</gene>
<name>A0A5R9GSL3_9PROT</name>
<evidence type="ECO:0000313" key="2">
    <source>
        <dbReference type="Proteomes" id="UP000306585"/>
    </source>
</evidence>
<sequence length="164" mass="17580">MKTTTPHWIAIGVLSALLVGGALKVIVLGSTEKVADERTVVLLEPAERQAVLGEMRVLLETTQVIVEALAREDLAAVEAAARPIGSAAIATVDFRLRAKLPLEFKQLGFGTHYAFDDIANMAKEGAQAREIQKKLAETMQNCVACHASFQLPAVTVQSLKTTGE</sequence>
<dbReference type="EMBL" id="VBRY01000007">
    <property type="protein sequence ID" value="TLS67042.1"/>
    <property type="molecule type" value="Genomic_DNA"/>
</dbReference>
<dbReference type="RefSeq" id="WP_138239433.1">
    <property type="nucleotide sequence ID" value="NZ_VBRY01000007.1"/>
</dbReference>
<dbReference type="GO" id="GO:0005506">
    <property type="term" value="F:iron ion binding"/>
    <property type="evidence" value="ECO:0007669"/>
    <property type="project" value="InterPro"/>
</dbReference>
<accession>A0A5R9GSL3</accession>
<dbReference type="Proteomes" id="UP000306585">
    <property type="component" value="Unassembled WGS sequence"/>
</dbReference>
<dbReference type="SUPFAM" id="SSF47175">
    <property type="entry name" value="Cytochromes"/>
    <property type="match status" value="1"/>
</dbReference>
<dbReference type="InterPro" id="IPR010980">
    <property type="entry name" value="Cyt_c/b562"/>
</dbReference>
<keyword evidence="2" id="KW-1185">Reference proteome</keyword>
<evidence type="ECO:0008006" key="3">
    <source>
        <dbReference type="Google" id="ProtNLM"/>
    </source>
</evidence>
<dbReference type="GO" id="GO:0022900">
    <property type="term" value="P:electron transport chain"/>
    <property type="evidence" value="ECO:0007669"/>
    <property type="project" value="InterPro"/>
</dbReference>
<dbReference type="GO" id="GO:0020037">
    <property type="term" value="F:heme binding"/>
    <property type="evidence" value="ECO:0007669"/>
    <property type="project" value="InterPro"/>
</dbReference>
<organism evidence="1 2">
    <name type="scientific">Mariprofundus erugo</name>
    <dbReference type="NCBI Taxonomy" id="2528639"/>
    <lineage>
        <taxon>Bacteria</taxon>
        <taxon>Pseudomonadati</taxon>
        <taxon>Pseudomonadota</taxon>
        <taxon>Candidatius Mariprofundia</taxon>
        <taxon>Mariprofundales</taxon>
        <taxon>Mariprofundaceae</taxon>
        <taxon>Mariprofundus</taxon>
    </lineage>
</organism>
<dbReference type="GO" id="GO:0009055">
    <property type="term" value="F:electron transfer activity"/>
    <property type="evidence" value="ECO:0007669"/>
    <property type="project" value="InterPro"/>
</dbReference>
<dbReference type="AlphaFoldDB" id="A0A5R9GSL3"/>